<keyword evidence="6" id="KW-0520">NAD</keyword>
<feature type="transmembrane region" description="Helical" evidence="8">
    <location>
        <begin position="169"/>
        <end position="194"/>
    </location>
</feature>
<keyword evidence="9" id="KW-0560">Oxidoreductase</keyword>
<keyword evidence="5 8" id="KW-0472">Membrane</keyword>
<sequence>MYYSIVLPLLDIIALLAYAVVLSSYERRCMAMLHMRDAPTCWGALGLLQPLADGGKLLLKAWVTPAVGDSILTGIMLAALVSASMLVGCANAPCSTAYYALCHVAWIHIAIFLLTHSTIEIWLAAQQGSKYAILAMGRLLHVFYGVEVLWVVLFSTCMLSGVVLSADTIYIHCTASLGIAALPSMLLLLCISMLECSLHPYDILECEPEIVSGYYVDHGAVAFMLLYLAEGILMVSLLLSIYTASISTIACIPIVASIVVWVLMACILMLRYMSCRWRLADVLTTTCRVLCLDVVLTATAVSVFFFF</sequence>
<keyword evidence="7 9" id="KW-0496">Mitochondrion</keyword>
<name>A0A2D2AJR9_9EUGL</name>
<dbReference type="GO" id="GO:0009060">
    <property type="term" value="P:aerobic respiration"/>
    <property type="evidence" value="ECO:0007669"/>
    <property type="project" value="TreeGrafter"/>
</dbReference>
<feature type="transmembrane region" description="Helical" evidence="8">
    <location>
        <begin position="6"/>
        <end position="25"/>
    </location>
</feature>
<protein>
    <recommendedName>
        <fullName evidence="7">NADH-ubiquinone oxidoreductase chain 1</fullName>
        <ecNumber evidence="7">7.1.1.2</ecNumber>
    </recommendedName>
</protein>
<proteinExistence type="evidence at transcript level"/>
<evidence type="ECO:0000256" key="1">
    <source>
        <dbReference type="ARBA" id="ARBA00004141"/>
    </source>
</evidence>
<dbReference type="PANTHER" id="PTHR11432:SF3">
    <property type="entry name" value="NADH-UBIQUINONE OXIDOREDUCTASE CHAIN 1"/>
    <property type="match status" value="1"/>
</dbReference>
<feature type="transmembrane region" description="Helical" evidence="8">
    <location>
        <begin position="98"/>
        <end position="119"/>
    </location>
</feature>
<evidence type="ECO:0000256" key="4">
    <source>
        <dbReference type="ARBA" id="ARBA00022989"/>
    </source>
</evidence>
<feature type="transmembrane region" description="Helical" evidence="8">
    <location>
        <begin position="66"/>
        <end position="86"/>
    </location>
</feature>
<evidence type="ECO:0000256" key="5">
    <source>
        <dbReference type="ARBA" id="ARBA00023136"/>
    </source>
</evidence>
<evidence type="ECO:0000256" key="3">
    <source>
        <dbReference type="ARBA" id="ARBA00022692"/>
    </source>
</evidence>
<feature type="transmembrane region" description="Helical" evidence="8">
    <location>
        <begin position="282"/>
        <end position="306"/>
    </location>
</feature>
<feature type="transmembrane region" description="Helical" evidence="8">
    <location>
        <begin position="139"/>
        <end position="163"/>
    </location>
</feature>
<dbReference type="GO" id="GO:0008137">
    <property type="term" value="F:NADH dehydrogenase (ubiquinone) activity"/>
    <property type="evidence" value="ECO:0007669"/>
    <property type="project" value="UniProtKB-EC"/>
</dbReference>
<dbReference type="EMBL" id="MF436936">
    <property type="protein sequence ID" value="ATQ37458.1"/>
    <property type="molecule type" value="mRNA"/>
</dbReference>
<dbReference type="Pfam" id="PF00146">
    <property type="entry name" value="NADHdh"/>
    <property type="match status" value="1"/>
</dbReference>
<evidence type="ECO:0000256" key="2">
    <source>
        <dbReference type="ARBA" id="ARBA00010535"/>
    </source>
</evidence>
<evidence type="ECO:0000256" key="8">
    <source>
        <dbReference type="SAM" id="Phobius"/>
    </source>
</evidence>
<keyword evidence="3 6" id="KW-0812">Transmembrane</keyword>
<comment type="subcellular location">
    <subcellularLocation>
        <location evidence="1">Membrane</location>
        <topology evidence="1">Multi-pass membrane protein</topology>
    </subcellularLocation>
    <subcellularLocation>
        <location evidence="6">Mitochondrion inner membrane</location>
        <topology evidence="6">Multi-pass membrane protein</topology>
    </subcellularLocation>
</comment>
<dbReference type="GO" id="GO:0003954">
    <property type="term" value="F:NADH dehydrogenase activity"/>
    <property type="evidence" value="ECO:0007669"/>
    <property type="project" value="TreeGrafter"/>
</dbReference>
<dbReference type="InterPro" id="IPR001694">
    <property type="entry name" value="NADH_UbQ_OxRdtase_su1/FPO"/>
</dbReference>
<geneLocation type="mitochondrion" evidence="9"/>
<evidence type="ECO:0000256" key="6">
    <source>
        <dbReference type="RuleBase" id="RU000471"/>
    </source>
</evidence>
<dbReference type="AlphaFoldDB" id="A0A2D2AJR9"/>
<dbReference type="PANTHER" id="PTHR11432">
    <property type="entry name" value="NADH DEHYDROGENASE SUBUNIT 1"/>
    <property type="match status" value="1"/>
</dbReference>
<comment type="catalytic activity">
    <reaction evidence="7">
        <text>a ubiquinone + NADH + 5 H(+)(in) = a ubiquinol + NAD(+) + 4 H(+)(out)</text>
        <dbReference type="Rhea" id="RHEA:29091"/>
        <dbReference type="Rhea" id="RHEA-COMP:9565"/>
        <dbReference type="Rhea" id="RHEA-COMP:9566"/>
        <dbReference type="ChEBI" id="CHEBI:15378"/>
        <dbReference type="ChEBI" id="CHEBI:16389"/>
        <dbReference type="ChEBI" id="CHEBI:17976"/>
        <dbReference type="ChEBI" id="CHEBI:57540"/>
        <dbReference type="ChEBI" id="CHEBI:57945"/>
        <dbReference type="EC" id="7.1.1.2"/>
    </reaction>
</comment>
<dbReference type="EC" id="7.1.1.2" evidence="7"/>
<organism evidence="9">
    <name type="scientific">Diplonema ambulator</name>
    <dbReference type="NCBI Taxonomy" id="182243"/>
    <lineage>
        <taxon>Eukaryota</taxon>
        <taxon>Discoba</taxon>
        <taxon>Euglenozoa</taxon>
        <taxon>Diplonemea</taxon>
        <taxon>Diplonemidae</taxon>
        <taxon>Diplonema</taxon>
    </lineage>
</organism>
<reference evidence="9" key="1">
    <citation type="journal article" date="2017" name="Sci. Rep.">
        <title>Keeping it complicated: Mitochondrial genome plasticity across diplonemids.</title>
        <authorList>
            <person name="Valach M."/>
            <person name="Moreira S."/>
            <person name="Hoffmann S."/>
            <person name="Stadler P.F."/>
            <person name="Burger G."/>
        </authorList>
    </citation>
    <scope>NUCLEOTIDE SEQUENCE</scope>
</reference>
<keyword evidence="7" id="KW-0830">Ubiquinone</keyword>
<dbReference type="GO" id="GO:0005743">
    <property type="term" value="C:mitochondrial inner membrane"/>
    <property type="evidence" value="ECO:0007669"/>
    <property type="project" value="UniProtKB-SubCell"/>
</dbReference>
<evidence type="ECO:0000313" key="9">
    <source>
        <dbReference type="EMBL" id="ATQ37458.1"/>
    </source>
</evidence>
<accession>A0A2D2AJR9</accession>
<keyword evidence="4 8" id="KW-1133">Transmembrane helix</keyword>
<evidence type="ECO:0000256" key="7">
    <source>
        <dbReference type="RuleBase" id="RU000473"/>
    </source>
</evidence>
<feature type="transmembrane region" description="Helical" evidence="8">
    <location>
        <begin position="245"/>
        <end position="270"/>
    </location>
</feature>
<gene>
    <name evidence="9" type="primary">nad1</name>
</gene>
<comment type="similarity">
    <text evidence="2 6">Belongs to the complex I subunit 1 family.</text>
</comment>
<feature type="transmembrane region" description="Helical" evidence="8">
    <location>
        <begin position="215"/>
        <end position="239"/>
    </location>
</feature>